<dbReference type="AlphaFoldDB" id="A0A852Z0S5"/>
<proteinExistence type="predicted"/>
<evidence type="ECO:0000256" key="1">
    <source>
        <dbReference type="SAM" id="MobiDB-lite"/>
    </source>
</evidence>
<gene>
    <name evidence="3" type="ORF">FHR84_002713</name>
</gene>
<dbReference type="Pfam" id="PF04149">
    <property type="entry name" value="DUF397"/>
    <property type="match status" value="1"/>
</dbReference>
<dbReference type="EMBL" id="JACBYW010000004">
    <property type="protein sequence ID" value="NYH79379.1"/>
    <property type="molecule type" value="Genomic_DNA"/>
</dbReference>
<keyword evidence="4" id="KW-1185">Reference proteome</keyword>
<evidence type="ECO:0000313" key="4">
    <source>
        <dbReference type="Proteomes" id="UP000548304"/>
    </source>
</evidence>
<comment type="caution">
    <text evidence="3">The sequence shown here is derived from an EMBL/GenBank/DDBJ whole genome shotgun (WGS) entry which is preliminary data.</text>
</comment>
<protein>
    <recommendedName>
        <fullName evidence="2">DUF397 domain-containing protein</fullName>
    </recommendedName>
</protein>
<evidence type="ECO:0000313" key="3">
    <source>
        <dbReference type="EMBL" id="NYH79379.1"/>
    </source>
</evidence>
<sequence>MFPAAEQLFPEWRKSSHSDPERDCVEVAGSSDVVGVRDSKQGADSPVLVFDRELWRDFLAALRSG</sequence>
<name>A0A852Z0S5_9ACTN</name>
<evidence type="ECO:0000259" key="2">
    <source>
        <dbReference type="Pfam" id="PF04149"/>
    </source>
</evidence>
<feature type="domain" description="DUF397" evidence="2">
    <location>
        <begin position="11"/>
        <end position="63"/>
    </location>
</feature>
<feature type="region of interest" description="Disordered" evidence="1">
    <location>
        <begin position="1"/>
        <end position="23"/>
    </location>
</feature>
<accession>A0A852Z0S5</accession>
<dbReference type="Proteomes" id="UP000548304">
    <property type="component" value="Unassembled WGS sequence"/>
</dbReference>
<dbReference type="InterPro" id="IPR007278">
    <property type="entry name" value="DUF397"/>
</dbReference>
<dbReference type="RefSeq" id="WP_179535778.1">
    <property type="nucleotide sequence ID" value="NZ_JACBYW010000004.1"/>
</dbReference>
<organism evidence="3 4">
    <name type="scientific">Actinopolyspora biskrensis</name>
    <dbReference type="NCBI Taxonomy" id="1470178"/>
    <lineage>
        <taxon>Bacteria</taxon>
        <taxon>Bacillati</taxon>
        <taxon>Actinomycetota</taxon>
        <taxon>Actinomycetes</taxon>
        <taxon>Actinopolysporales</taxon>
        <taxon>Actinopolysporaceae</taxon>
        <taxon>Actinopolyspora</taxon>
    </lineage>
</organism>
<feature type="compositionally biased region" description="Basic and acidic residues" evidence="1">
    <location>
        <begin position="11"/>
        <end position="23"/>
    </location>
</feature>
<reference evidence="3 4" key="1">
    <citation type="submission" date="2020-07" db="EMBL/GenBank/DDBJ databases">
        <title>Genomic Encyclopedia of Type Strains, Phase III (KMG-III): the genomes of soil and plant-associated and newly described type strains.</title>
        <authorList>
            <person name="Whitman W."/>
        </authorList>
    </citation>
    <scope>NUCLEOTIDE SEQUENCE [LARGE SCALE GENOMIC DNA]</scope>
    <source>
        <strain evidence="3 4">CECT 8576</strain>
    </source>
</reference>